<dbReference type="AlphaFoldDB" id="A0A0F4GCM5"/>
<feature type="chain" id="PRO_5002468324" description="Fungal calcium binding protein domain-containing protein" evidence="1">
    <location>
        <begin position="18"/>
        <end position="219"/>
    </location>
</feature>
<dbReference type="OrthoDB" id="3649011at2759"/>
<gene>
    <name evidence="2" type="ORF">TI39_contig4131g00006</name>
</gene>
<evidence type="ECO:0000313" key="2">
    <source>
        <dbReference type="EMBL" id="KJX95153.1"/>
    </source>
</evidence>
<feature type="signal peptide" evidence="1">
    <location>
        <begin position="1"/>
        <end position="17"/>
    </location>
</feature>
<reference evidence="2 3" key="1">
    <citation type="submission" date="2015-03" db="EMBL/GenBank/DDBJ databases">
        <title>RNA-seq based gene annotation and comparative genomics of four Zymoseptoria species reveal species-specific pathogenicity related genes and transposable element activity.</title>
        <authorList>
            <person name="Grandaubert J."/>
            <person name="Bhattacharyya A."/>
            <person name="Stukenbrock E.H."/>
        </authorList>
    </citation>
    <scope>NUCLEOTIDE SEQUENCE [LARGE SCALE GENOMIC DNA]</scope>
    <source>
        <strain evidence="2 3">Zb18110</strain>
    </source>
</reference>
<dbReference type="Proteomes" id="UP000033647">
    <property type="component" value="Unassembled WGS sequence"/>
</dbReference>
<dbReference type="EMBL" id="LAFY01004091">
    <property type="protein sequence ID" value="KJX95153.1"/>
    <property type="molecule type" value="Genomic_DNA"/>
</dbReference>
<evidence type="ECO:0000256" key="1">
    <source>
        <dbReference type="SAM" id="SignalP"/>
    </source>
</evidence>
<proteinExistence type="predicted"/>
<keyword evidence="3" id="KW-1185">Reference proteome</keyword>
<keyword evidence="1" id="KW-0732">Signal</keyword>
<organism evidence="2 3">
    <name type="scientific">Zymoseptoria brevis</name>
    <dbReference type="NCBI Taxonomy" id="1047168"/>
    <lineage>
        <taxon>Eukaryota</taxon>
        <taxon>Fungi</taxon>
        <taxon>Dikarya</taxon>
        <taxon>Ascomycota</taxon>
        <taxon>Pezizomycotina</taxon>
        <taxon>Dothideomycetes</taxon>
        <taxon>Dothideomycetidae</taxon>
        <taxon>Mycosphaerellales</taxon>
        <taxon>Mycosphaerellaceae</taxon>
        <taxon>Zymoseptoria</taxon>
    </lineage>
</organism>
<evidence type="ECO:0000313" key="3">
    <source>
        <dbReference type="Proteomes" id="UP000033647"/>
    </source>
</evidence>
<protein>
    <recommendedName>
        <fullName evidence="4">Fungal calcium binding protein domain-containing protein</fullName>
    </recommendedName>
</protein>
<comment type="caution">
    <text evidence="2">The sequence shown here is derived from an EMBL/GenBank/DDBJ whole genome shotgun (WGS) entry which is preliminary data.</text>
</comment>
<evidence type="ECO:0008006" key="4">
    <source>
        <dbReference type="Google" id="ProtNLM"/>
    </source>
</evidence>
<sequence length="219" mass="22768">MQFSTVVFAAFAAITYASLVEVSDIHEEKISLPSGCTKSDIVKCIYHLGTTTASCATALAMAGTDPAADLLCVASASGTAEHIDECKACIPKKSKREEFEGEQTMISLPKGCNKDDLKSCALHLVDDGAACGAAMIEGGANPIADLACVAAAGSTAKELQGVHQLHSSLNQTFTPGIVGEQVYLEKSDRVPECPGELAASPFQAECRLFGCDVLGYVSS</sequence>
<accession>A0A0F4GCM5</accession>
<name>A0A0F4GCM5_9PEZI</name>
<dbReference type="Gene3D" id="1.10.1740.120">
    <property type="match status" value="2"/>
</dbReference>